<dbReference type="AlphaFoldDB" id="A0A1A8XLA7"/>
<dbReference type="InterPro" id="IPR012337">
    <property type="entry name" value="RNaseH-like_sf"/>
</dbReference>
<gene>
    <name evidence="1" type="ORF">ACCAA_210035</name>
</gene>
<keyword evidence="1" id="KW-0540">Nuclease</keyword>
<dbReference type="STRING" id="1860102.ACCAA_210035"/>
<keyword evidence="1" id="KW-0378">Hydrolase</keyword>
<protein>
    <submittedName>
        <fullName evidence="1">Exonuclease RNase T and DNA polymerase III</fullName>
    </submittedName>
</protein>
<proteinExistence type="predicted"/>
<dbReference type="SUPFAM" id="SSF53098">
    <property type="entry name" value="Ribonuclease H-like"/>
    <property type="match status" value="1"/>
</dbReference>
<dbReference type="EMBL" id="FLQX01000096">
    <property type="protein sequence ID" value="SBT05456.1"/>
    <property type="molecule type" value="Genomic_DNA"/>
</dbReference>
<dbReference type="CDD" id="cd06127">
    <property type="entry name" value="DEDDh"/>
    <property type="match status" value="1"/>
</dbReference>
<accession>A0A1A8XLA7</accession>
<dbReference type="InterPro" id="IPR036397">
    <property type="entry name" value="RNaseH_sf"/>
</dbReference>
<evidence type="ECO:0000313" key="2">
    <source>
        <dbReference type="Proteomes" id="UP000199169"/>
    </source>
</evidence>
<dbReference type="RefSeq" id="WP_186406573.1">
    <property type="nucleotide sequence ID" value="NZ_FLQX01000096.1"/>
</dbReference>
<keyword evidence="2" id="KW-1185">Reference proteome</keyword>
<keyword evidence="1" id="KW-0269">Exonuclease</keyword>
<sequence>MAAWFSRLFTGQEGRDGALAINQQALLAGWRQLPEVDISRSHYRSRYVLVDVETAARSLKSDRLVSIAALALVDGLIDFQEAFHVVLAHDAPGADAAAGEASEANAPTAPNPALVIAGVPPVDALISFLSFAGKAPLVAYHSPLVGAMIERALVEHLGIVSAQPCIDLAWVLSDLFRDVSDVGDLSATQGGLDAWLAHFGIASIQRHNAVSDAYVIAKLLQIAIARAARKGFDSPGSLLELEKARRHLHQSG</sequence>
<organism evidence="1 2">
    <name type="scientific">Candidatus Accumulibacter aalborgensis</name>
    <dbReference type="NCBI Taxonomy" id="1860102"/>
    <lineage>
        <taxon>Bacteria</taxon>
        <taxon>Pseudomonadati</taxon>
        <taxon>Pseudomonadota</taxon>
        <taxon>Betaproteobacteria</taxon>
        <taxon>Candidatus Accumulibacter</taxon>
    </lineage>
</organism>
<name>A0A1A8XLA7_9PROT</name>
<dbReference type="GO" id="GO:0004527">
    <property type="term" value="F:exonuclease activity"/>
    <property type="evidence" value="ECO:0007669"/>
    <property type="project" value="UniProtKB-KW"/>
</dbReference>
<dbReference type="Proteomes" id="UP000199169">
    <property type="component" value="Unassembled WGS sequence"/>
</dbReference>
<reference evidence="1 2" key="1">
    <citation type="submission" date="2016-06" db="EMBL/GenBank/DDBJ databases">
        <authorList>
            <person name="Kjaerup R.B."/>
            <person name="Dalgaard T.S."/>
            <person name="Juul-Madsen H.R."/>
        </authorList>
    </citation>
    <scope>NUCLEOTIDE SEQUENCE [LARGE SCALE GENOMIC DNA]</scope>
    <source>
        <strain evidence="1">3</strain>
    </source>
</reference>
<evidence type="ECO:0000313" key="1">
    <source>
        <dbReference type="EMBL" id="SBT05456.1"/>
    </source>
</evidence>
<dbReference type="GO" id="GO:0003676">
    <property type="term" value="F:nucleic acid binding"/>
    <property type="evidence" value="ECO:0007669"/>
    <property type="project" value="InterPro"/>
</dbReference>
<dbReference type="Gene3D" id="3.30.420.10">
    <property type="entry name" value="Ribonuclease H-like superfamily/Ribonuclease H"/>
    <property type="match status" value="1"/>
</dbReference>